<evidence type="ECO:0000256" key="2">
    <source>
        <dbReference type="SAM" id="SignalP"/>
    </source>
</evidence>
<dbReference type="GO" id="GO:0071944">
    <property type="term" value="C:cell periphery"/>
    <property type="evidence" value="ECO:0007669"/>
    <property type="project" value="TreeGrafter"/>
</dbReference>
<dbReference type="PANTHER" id="PTHR33470:SF29">
    <property type="entry name" value="POLLEN OLE E 1 ALLERGEN AND EXTENSIN FAMILY PROTEIN"/>
    <property type="match status" value="1"/>
</dbReference>
<sequence length="173" mass="18226">MARRRSTSAMPMLALVAVAAAAAAATCAEAWNNYGERKFTVTGSVLCQDCTKNWNAYAYNAKPIPGSTVGITCLDKKTGRTVYHATDKTDGKGIFNLEVPYAVGGASLEPSQCLVRLASSGDRGCAVFTDFNGGKTGERPSRPSQLSPGKVAYAAGPFYFTLAQCDVKGDACY</sequence>
<comment type="caution">
    <text evidence="3">The sequence shown here is derived from an EMBL/GenBank/DDBJ whole genome shotgun (WGS) entry which is preliminary data.</text>
</comment>
<dbReference type="Proteomes" id="UP000479710">
    <property type="component" value="Unassembled WGS sequence"/>
</dbReference>
<organism evidence="3 4">
    <name type="scientific">Oryza meyeriana var. granulata</name>
    <dbReference type="NCBI Taxonomy" id="110450"/>
    <lineage>
        <taxon>Eukaryota</taxon>
        <taxon>Viridiplantae</taxon>
        <taxon>Streptophyta</taxon>
        <taxon>Embryophyta</taxon>
        <taxon>Tracheophyta</taxon>
        <taxon>Spermatophyta</taxon>
        <taxon>Magnoliopsida</taxon>
        <taxon>Liliopsida</taxon>
        <taxon>Poales</taxon>
        <taxon>Poaceae</taxon>
        <taxon>BOP clade</taxon>
        <taxon>Oryzoideae</taxon>
        <taxon>Oryzeae</taxon>
        <taxon>Oryzinae</taxon>
        <taxon>Oryza</taxon>
        <taxon>Oryza meyeriana</taxon>
    </lineage>
</organism>
<evidence type="ECO:0000313" key="4">
    <source>
        <dbReference type="Proteomes" id="UP000479710"/>
    </source>
</evidence>
<evidence type="ECO:0000256" key="1">
    <source>
        <dbReference type="ARBA" id="ARBA00022729"/>
    </source>
</evidence>
<evidence type="ECO:0008006" key="5">
    <source>
        <dbReference type="Google" id="ProtNLM"/>
    </source>
</evidence>
<gene>
    <name evidence="3" type="ORF">E2562_006028</name>
</gene>
<dbReference type="OrthoDB" id="747559at2759"/>
<name>A0A6G1EV96_9ORYZ</name>
<protein>
    <recommendedName>
        <fullName evidence="5">Pollen Ole e 1 allergen and extensin family protein</fullName>
    </recommendedName>
</protein>
<feature type="signal peptide" evidence="2">
    <location>
        <begin position="1"/>
        <end position="30"/>
    </location>
</feature>
<keyword evidence="4" id="KW-1185">Reference proteome</keyword>
<dbReference type="AlphaFoldDB" id="A0A6G1EV96"/>
<dbReference type="Pfam" id="PF01190">
    <property type="entry name" value="Pollen_Ole_e_1"/>
    <property type="match status" value="1"/>
</dbReference>
<evidence type="ECO:0000313" key="3">
    <source>
        <dbReference type="EMBL" id="KAF0928583.1"/>
    </source>
</evidence>
<proteinExistence type="predicted"/>
<feature type="chain" id="PRO_5026331566" description="Pollen Ole e 1 allergen and extensin family protein" evidence="2">
    <location>
        <begin position="31"/>
        <end position="173"/>
    </location>
</feature>
<accession>A0A6G1EV96</accession>
<keyword evidence="1 2" id="KW-0732">Signal</keyword>
<reference evidence="3 4" key="1">
    <citation type="submission" date="2019-11" db="EMBL/GenBank/DDBJ databases">
        <title>Whole genome sequence of Oryza granulata.</title>
        <authorList>
            <person name="Li W."/>
        </authorList>
    </citation>
    <scope>NUCLEOTIDE SEQUENCE [LARGE SCALE GENOMIC DNA]</scope>
    <source>
        <strain evidence="4">cv. Menghai</strain>
        <tissue evidence="3">Leaf</tissue>
    </source>
</reference>
<dbReference type="EMBL" id="SPHZ02000002">
    <property type="protein sequence ID" value="KAF0928583.1"/>
    <property type="molecule type" value="Genomic_DNA"/>
</dbReference>
<dbReference type="PANTHER" id="PTHR33470">
    <property type="entry name" value="OS01G0164075 PROTEIN"/>
    <property type="match status" value="1"/>
</dbReference>